<keyword evidence="1" id="KW-0175">Coiled coil</keyword>
<evidence type="ECO:0000256" key="2">
    <source>
        <dbReference type="SAM" id="MobiDB-lite"/>
    </source>
</evidence>
<feature type="compositionally biased region" description="Low complexity" evidence="2">
    <location>
        <begin position="210"/>
        <end position="225"/>
    </location>
</feature>
<evidence type="ECO:0000259" key="3">
    <source>
        <dbReference type="Pfam" id="PF13960"/>
    </source>
</evidence>
<organism evidence="4 5">
    <name type="scientific">Phoenix dactylifera</name>
    <name type="common">Date palm</name>
    <dbReference type="NCBI Taxonomy" id="42345"/>
    <lineage>
        <taxon>Eukaryota</taxon>
        <taxon>Viridiplantae</taxon>
        <taxon>Streptophyta</taxon>
        <taxon>Embryophyta</taxon>
        <taxon>Tracheophyta</taxon>
        <taxon>Spermatophyta</taxon>
        <taxon>Magnoliopsida</taxon>
        <taxon>Liliopsida</taxon>
        <taxon>Arecaceae</taxon>
        <taxon>Coryphoideae</taxon>
        <taxon>Phoeniceae</taxon>
        <taxon>Phoenix</taxon>
    </lineage>
</organism>
<dbReference type="PANTHER" id="PTHR33144">
    <property type="entry name" value="OS10G0409366 PROTEIN-RELATED"/>
    <property type="match status" value="1"/>
</dbReference>
<dbReference type="AlphaFoldDB" id="A0A8B9A094"/>
<dbReference type="PANTHER" id="PTHR33144:SF16">
    <property type="entry name" value="OS02G0129000 PROTEIN"/>
    <property type="match status" value="1"/>
</dbReference>
<accession>A0A8B9A094</accession>
<feature type="region of interest" description="Disordered" evidence="2">
    <location>
        <begin position="210"/>
        <end position="242"/>
    </location>
</feature>
<proteinExistence type="predicted"/>
<dbReference type="Pfam" id="PF03004">
    <property type="entry name" value="Transposase_24"/>
    <property type="match status" value="1"/>
</dbReference>
<feature type="domain" description="DUF4218" evidence="3">
    <location>
        <begin position="65"/>
        <end position="114"/>
    </location>
</feature>
<feature type="coiled-coil region" evidence="1">
    <location>
        <begin position="530"/>
        <end position="568"/>
    </location>
</feature>
<evidence type="ECO:0000313" key="4">
    <source>
        <dbReference type="Proteomes" id="UP000228380"/>
    </source>
</evidence>
<dbReference type="Pfam" id="PF13960">
    <property type="entry name" value="DUF4218"/>
    <property type="match status" value="1"/>
</dbReference>
<protein>
    <submittedName>
        <fullName evidence="5">Uncharacterized protein LOC120107619</fullName>
    </submittedName>
</protein>
<dbReference type="InterPro" id="IPR004252">
    <property type="entry name" value="Probable_transposase_24"/>
</dbReference>
<dbReference type="RefSeq" id="XP_038976899.1">
    <property type="nucleotide sequence ID" value="XM_039120971.1"/>
</dbReference>
<keyword evidence="4" id="KW-1185">Reference proteome</keyword>
<dbReference type="KEGG" id="pda:120107619"/>
<name>A0A8B9A094_PHODC</name>
<dbReference type="Proteomes" id="UP000228380">
    <property type="component" value="Unplaced"/>
</dbReference>
<reference evidence="5" key="1">
    <citation type="submission" date="2025-08" db="UniProtKB">
        <authorList>
            <consortium name="RefSeq"/>
        </authorList>
    </citation>
    <scope>IDENTIFICATION</scope>
    <source>
        <tissue evidence="5">Young leaves</tissue>
    </source>
</reference>
<gene>
    <name evidence="5" type="primary">LOC120107619</name>
</gene>
<dbReference type="InterPro" id="IPR025452">
    <property type="entry name" value="DUF4218"/>
</dbReference>
<evidence type="ECO:0000313" key="5">
    <source>
        <dbReference type="RefSeq" id="XP_038976899.1"/>
    </source>
</evidence>
<dbReference type="GeneID" id="120107619"/>
<sequence>MHGTNYIPGKVSKCLKKRGREDVGSSLNEGLISEILEDANFFENDDNAYGQENDDDTLVASTQKQFLMRLKDYVRNRAYPEGSIAEGYIAEECLTFCSRYLEGVETALNRPPRNFDIIENAGIYKFSSAERVLGTVKSVVLDQKSLAQAHRYVLLHSDIISEYRREKAQDTYSAEDIREFQEHYPIIFATGNKMHRGKRFRDVEFQQSQVGSSSAQSMRSQQPQQHESESQHEFQSQQHPGQEVMDDLHIQDEQVRVRLTRGSSRARDVWQLREDEKMVVECNELGQPIKRAGSVLSSFLGSVARRGQLCPLNYHKWNDMLPSYKVELLKFVQKKFVLPPESHDWVLKSLNRKWKEYKSKLKADWKREGMTEEEVARVCPPGVYHHQWRELVHYWFSERGQTYSDIGRAARASQTIPHTSGSKSYARLRAELMEDHGRKPGEVEFYKMTHTHRDGSFVREESRDIVDRATSLISERIGESSSIGNTRGVEAQVFTELMGSERYGRVRGYGVGVTPTQLSAVGRYTQDVRQSSSTAEVNDLKAEIKELKQSHQTEMQSLRAQINQITSLLHQFVPPQVPDSSSARRDGDASDP</sequence>
<dbReference type="OrthoDB" id="1913335at2759"/>
<evidence type="ECO:0000256" key="1">
    <source>
        <dbReference type="SAM" id="Coils"/>
    </source>
</evidence>